<proteinExistence type="predicted"/>
<evidence type="ECO:0000313" key="2">
    <source>
        <dbReference type="Proteomes" id="UP001595715"/>
    </source>
</evidence>
<organism evidence="1 2">
    <name type="scientific">Paenibacillus xanthanilyticus</name>
    <dbReference type="NCBI Taxonomy" id="1783531"/>
    <lineage>
        <taxon>Bacteria</taxon>
        <taxon>Bacillati</taxon>
        <taxon>Bacillota</taxon>
        <taxon>Bacilli</taxon>
        <taxon>Bacillales</taxon>
        <taxon>Paenibacillaceae</taxon>
        <taxon>Paenibacillus</taxon>
    </lineage>
</organism>
<accession>A0ABV8JVS1</accession>
<sequence>MEKLILMLLLLCGTNGFINDNMVEASEKAVTTNSDKPKKDSKELMFQDMLMLFLLPHIEKKIDEIYANLLNYSPEIYPYFVEVKDIHRVNGFRGFHFSITLEVVPTVGPHIPVGKDILTFDISLHNPDNVKLLGWKHLKDPQKSDFPPNWQDVLKTTHQYRLNYLGTIAE</sequence>
<dbReference type="Proteomes" id="UP001595715">
    <property type="component" value="Unassembled WGS sequence"/>
</dbReference>
<dbReference type="RefSeq" id="WP_377717720.1">
    <property type="nucleotide sequence ID" value="NZ_JBHSAM010000014.1"/>
</dbReference>
<evidence type="ECO:0000313" key="1">
    <source>
        <dbReference type="EMBL" id="MFC4099028.1"/>
    </source>
</evidence>
<dbReference type="EMBL" id="JBHSAM010000014">
    <property type="protein sequence ID" value="MFC4099028.1"/>
    <property type="molecule type" value="Genomic_DNA"/>
</dbReference>
<reference evidence="2" key="1">
    <citation type="journal article" date="2019" name="Int. J. Syst. Evol. Microbiol.">
        <title>The Global Catalogue of Microorganisms (GCM) 10K type strain sequencing project: providing services to taxonomists for standard genome sequencing and annotation.</title>
        <authorList>
            <consortium name="The Broad Institute Genomics Platform"/>
            <consortium name="The Broad Institute Genome Sequencing Center for Infectious Disease"/>
            <person name="Wu L."/>
            <person name="Ma J."/>
        </authorList>
    </citation>
    <scope>NUCLEOTIDE SEQUENCE [LARGE SCALE GENOMIC DNA]</scope>
    <source>
        <strain evidence="2">IBRC-M 10987</strain>
    </source>
</reference>
<gene>
    <name evidence="1" type="ORF">ACFOZ8_05085</name>
</gene>
<dbReference type="InterPro" id="IPR024984">
    <property type="entry name" value="DUF3888"/>
</dbReference>
<name>A0ABV8JVS1_9BACL</name>
<comment type="caution">
    <text evidence="1">The sequence shown here is derived from an EMBL/GenBank/DDBJ whole genome shotgun (WGS) entry which is preliminary data.</text>
</comment>
<keyword evidence="2" id="KW-1185">Reference proteome</keyword>
<dbReference type="Pfam" id="PF13027">
    <property type="entry name" value="DUF3888"/>
    <property type="match status" value="1"/>
</dbReference>
<protein>
    <submittedName>
        <fullName evidence="1">DUF3888 domain-containing protein</fullName>
    </submittedName>
</protein>